<accession>A0AAD8E9G8</accession>
<dbReference type="AlphaFoldDB" id="A0AAD8E9G8"/>
<feature type="non-terminal residue" evidence="1">
    <location>
        <position position="1"/>
    </location>
</feature>
<gene>
    <name evidence="1" type="ORF">L9F63_003885</name>
</gene>
<protein>
    <submittedName>
        <fullName evidence="1">Uncharacterized protein</fullName>
    </submittedName>
</protein>
<sequence>FWIVCKIRFSERVSLSYTLPNVAFISAKRVMIAKLVLCSLYLSLLNYQLYLRAVSDEHGLRRRRGRPT</sequence>
<evidence type="ECO:0000313" key="2">
    <source>
        <dbReference type="Proteomes" id="UP001233999"/>
    </source>
</evidence>
<dbReference type="EMBL" id="JASPKZ010007842">
    <property type="protein sequence ID" value="KAJ9581816.1"/>
    <property type="molecule type" value="Genomic_DNA"/>
</dbReference>
<organism evidence="1 2">
    <name type="scientific">Diploptera punctata</name>
    <name type="common">Pacific beetle cockroach</name>
    <dbReference type="NCBI Taxonomy" id="6984"/>
    <lineage>
        <taxon>Eukaryota</taxon>
        <taxon>Metazoa</taxon>
        <taxon>Ecdysozoa</taxon>
        <taxon>Arthropoda</taxon>
        <taxon>Hexapoda</taxon>
        <taxon>Insecta</taxon>
        <taxon>Pterygota</taxon>
        <taxon>Neoptera</taxon>
        <taxon>Polyneoptera</taxon>
        <taxon>Dictyoptera</taxon>
        <taxon>Blattodea</taxon>
        <taxon>Blaberoidea</taxon>
        <taxon>Blaberidae</taxon>
        <taxon>Diplopterinae</taxon>
        <taxon>Diploptera</taxon>
    </lineage>
</organism>
<evidence type="ECO:0000313" key="1">
    <source>
        <dbReference type="EMBL" id="KAJ9581816.1"/>
    </source>
</evidence>
<comment type="caution">
    <text evidence="1">The sequence shown here is derived from an EMBL/GenBank/DDBJ whole genome shotgun (WGS) entry which is preliminary data.</text>
</comment>
<name>A0AAD8E9G8_DIPPU</name>
<proteinExistence type="predicted"/>
<dbReference type="Proteomes" id="UP001233999">
    <property type="component" value="Unassembled WGS sequence"/>
</dbReference>
<keyword evidence="2" id="KW-1185">Reference proteome</keyword>
<reference evidence="1" key="2">
    <citation type="submission" date="2023-05" db="EMBL/GenBank/DDBJ databases">
        <authorList>
            <person name="Fouks B."/>
        </authorList>
    </citation>
    <scope>NUCLEOTIDE SEQUENCE</scope>
    <source>
        <strain evidence="1">Stay&amp;Tobe</strain>
        <tissue evidence="1">Testes</tissue>
    </source>
</reference>
<reference evidence="1" key="1">
    <citation type="journal article" date="2023" name="IScience">
        <title>Live-bearing cockroach genome reveals convergent evolutionary mechanisms linked to viviparity in insects and beyond.</title>
        <authorList>
            <person name="Fouks B."/>
            <person name="Harrison M.C."/>
            <person name="Mikhailova A.A."/>
            <person name="Marchal E."/>
            <person name="English S."/>
            <person name="Carruthers M."/>
            <person name="Jennings E.C."/>
            <person name="Chiamaka E.L."/>
            <person name="Frigard R.A."/>
            <person name="Pippel M."/>
            <person name="Attardo G.M."/>
            <person name="Benoit J.B."/>
            <person name="Bornberg-Bauer E."/>
            <person name="Tobe S.S."/>
        </authorList>
    </citation>
    <scope>NUCLEOTIDE SEQUENCE</scope>
    <source>
        <strain evidence="1">Stay&amp;Tobe</strain>
    </source>
</reference>
<feature type="non-terminal residue" evidence="1">
    <location>
        <position position="68"/>
    </location>
</feature>